<keyword evidence="3" id="KW-1185">Reference proteome</keyword>
<dbReference type="RefSeq" id="WP_281218488.1">
    <property type="nucleotide sequence ID" value="NZ_FNHP01000001.1"/>
</dbReference>
<name>A0A1G9PK55_9BURK</name>
<gene>
    <name evidence="2" type="ORF">SAMN05428957_101465</name>
</gene>
<keyword evidence="1" id="KW-0472">Membrane</keyword>
<evidence type="ECO:0000256" key="1">
    <source>
        <dbReference type="SAM" id="Phobius"/>
    </source>
</evidence>
<keyword evidence="1" id="KW-0812">Transmembrane</keyword>
<dbReference type="AlphaFoldDB" id="A0A1G9PK55"/>
<feature type="transmembrane region" description="Helical" evidence="1">
    <location>
        <begin position="21"/>
        <end position="42"/>
    </location>
</feature>
<evidence type="ECO:0000313" key="2">
    <source>
        <dbReference type="EMBL" id="SDL99084.1"/>
    </source>
</evidence>
<dbReference type="EMBL" id="FNHP01000001">
    <property type="protein sequence ID" value="SDL99084.1"/>
    <property type="molecule type" value="Genomic_DNA"/>
</dbReference>
<protein>
    <submittedName>
        <fullName evidence="2">Uncharacterized protein</fullName>
    </submittedName>
</protein>
<sequence>MNQPSKPPGAVPTSSGRNRFATHRTLIVAAVVIGFLLVAIWMPW</sequence>
<dbReference type="Proteomes" id="UP000198552">
    <property type="component" value="Unassembled WGS sequence"/>
</dbReference>
<evidence type="ECO:0000313" key="3">
    <source>
        <dbReference type="Proteomes" id="UP000198552"/>
    </source>
</evidence>
<reference evidence="3" key="1">
    <citation type="submission" date="2016-10" db="EMBL/GenBank/DDBJ databases">
        <authorList>
            <person name="Varghese N."/>
            <person name="Submissions S."/>
        </authorList>
    </citation>
    <scope>NUCLEOTIDE SEQUENCE [LARGE SCALE GENOMIC DNA]</scope>
    <source>
        <strain evidence="3">EPL6</strain>
    </source>
</reference>
<proteinExistence type="predicted"/>
<keyword evidence="1" id="KW-1133">Transmembrane helix</keyword>
<accession>A0A1G9PK55</accession>
<organism evidence="2 3">
    <name type="scientific">Oryzisolibacter propanilivorax</name>
    <dbReference type="NCBI Taxonomy" id="1527607"/>
    <lineage>
        <taxon>Bacteria</taxon>
        <taxon>Pseudomonadati</taxon>
        <taxon>Pseudomonadota</taxon>
        <taxon>Betaproteobacteria</taxon>
        <taxon>Burkholderiales</taxon>
        <taxon>Comamonadaceae</taxon>
        <taxon>Oryzisolibacter</taxon>
    </lineage>
</organism>